<name>A0A6G0Y961_APHCR</name>
<dbReference type="EMBL" id="VUJU01005321">
    <property type="protein sequence ID" value="KAF0751611.1"/>
    <property type="molecule type" value="Genomic_DNA"/>
</dbReference>
<protein>
    <submittedName>
        <fullName evidence="2">Uncharacterized protein</fullName>
    </submittedName>
</protein>
<dbReference type="Proteomes" id="UP000478052">
    <property type="component" value="Unassembled WGS sequence"/>
</dbReference>
<dbReference type="OrthoDB" id="6585706at2759"/>
<proteinExistence type="predicted"/>
<dbReference type="AlphaFoldDB" id="A0A6G0Y961"/>
<feature type="transmembrane region" description="Helical" evidence="1">
    <location>
        <begin position="56"/>
        <end position="76"/>
    </location>
</feature>
<keyword evidence="1" id="KW-0472">Membrane</keyword>
<evidence type="ECO:0000313" key="2">
    <source>
        <dbReference type="EMBL" id="KAF0751611.1"/>
    </source>
</evidence>
<keyword evidence="1" id="KW-1133">Transmembrane helix</keyword>
<evidence type="ECO:0000313" key="3">
    <source>
        <dbReference type="Proteomes" id="UP000478052"/>
    </source>
</evidence>
<gene>
    <name evidence="2" type="ORF">FWK35_00016340</name>
</gene>
<accession>A0A6G0Y961</accession>
<keyword evidence="3" id="KW-1185">Reference proteome</keyword>
<evidence type="ECO:0000256" key="1">
    <source>
        <dbReference type="SAM" id="Phobius"/>
    </source>
</evidence>
<sequence>MSKTTSLDIDGMSAEEKIEQIKMMRDLIRLKEKSGDGCTSAFQKIGKKKNLISDTVMSAVFVTSFVLIVAMALYSFRTLYLAIQKKFPSQHTEL</sequence>
<organism evidence="2 3">
    <name type="scientific">Aphis craccivora</name>
    <name type="common">Cowpea aphid</name>
    <dbReference type="NCBI Taxonomy" id="307492"/>
    <lineage>
        <taxon>Eukaryota</taxon>
        <taxon>Metazoa</taxon>
        <taxon>Ecdysozoa</taxon>
        <taxon>Arthropoda</taxon>
        <taxon>Hexapoda</taxon>
        <taxon>Insecta</taxon>
        <taxon>Pterygota</taxon>
        <taxon>Neoptera</taxon>
        <taxon>Paraneoptera</taxon>
        <taxon>Hemiptera</taxon>
        <taxon>Sternorrhyncha</taxon>
        <taxon>Aphidomorpha</taxon>
        <taxon>Aphidoidea</taxon>
        <taxon>Aphididae</taxon>
        <taxon>Aphidini</taxon>
        <taxon>Aphis</taxon>
        <taxon>Aphis</taxon>
    </lineage>
</organism>
<reference evidence="2 3" key="1">
    <citation type="submission" date="2019-08" db="EMBL/GenBank/DDBJ databases">
        <title>Whole genome of Aphis craccivora.</title>
        <authorList>
            <person name="Voronova N.V."/>
            <person name="Shulinski R.S."/>
            <person name="Bandarenka Y.V."/>
            <person name="Zhorov D.G."/>
            <person name="Warner D."/>
        </authorList>
    </citation>
    <scope>NUCLEOTIDE SEQUENCE [LARGE SCALE GENOMIC DNA]</scope>
    <source>
        <strain evidence="2">180601</strain>
        <tissue evidence="2">Whole Body</tissue>
    </source>
</reference>
<comment type="caution">
    <text evidence="2">The sequence shown here is derived from an EMBL/GenBank/DDBJ whole genome shotgun (WGS) entry which is preliminary data.</text>
</comment>
<keyword evidence="1" id="KW-0812">Transmembrane</keyword>